<evidence type="ECO:0000256" key="9">
    <source>
        <dbReference type="ARBA" id="ARBA00023012"/>
    </source>
</evidence>
<dbReference type="InterPro" id="IPR003661">
    <property type="entry name" value="HisK_dim/P_dom"/>
</dbReference>
<evidence type="ECO:0000256" key="8">
    <source>
        <dbReference type="ARBA" id="ARBA00022989"/>
    </source>
</evidence>
<dbReference type="InterPro" id="IPR003660">
    <property type="entry name" value="HAMP_dom"/>
</dbReference>
<dbReference type="InterPro" id="IPR003594">
    <property type="entry name" value="HATPase_dom"/>
</dbReference>
<name>W0DJ95_9GAMM</name>
<dbReference type="OrthoDB" id="9809567at2"/>
<keyword evidence="7 14" id="KW-0418">Kinase</keyword>
<protein>
    <recommendedName>
        <fullName evidence="3">histidine kinase</fullName>
        <ecNumber evidence="3">2.7.13.3</ecNumber>
    </recommendedName>
</protein>
<keyword evidence="5" id="KW-0808">Transferase</keyword>
<comment type="subcellular location">
    <subcellularLocation>
        <location evidence="2">Membrane</location>
    </subcellularLocation>
</comment>
<dbReference type="GO" id="GO:0005524">
    <property type="term" value="F:ATP binding"/>
    <property type="evidence" value="ECO:0007669"/>
    <property type="project" value="UniProtKB-KW"/>
</dbReference>
<keyword evidence="4" id="KW-0597">Phosphoprotein</keyword>
<keyword evidence="8 11" id="KW-1133">Transmembrane helix</keyword>
<organism evidence="14 15">
    <name type="scientific">Thioalkalivibrio paradoxus ARh 1</name>
    <dbReference type="NCBI Taxonomy" id="713585"/>
    <lineage>
        <taxon>Bacteria</taxon>
        <taxon>Pseudomonadati</taxon>
        <taxon>Pseudomonadota</taxon>
        <taxon>Gammaproteobacteria</taxon>
        <taxon>Chromatiales</taxon>
        <taxon>Ectothiorhodospiraceae</taxon>
        <taxon>Thioalkalivibrio</taxon>
    </lineage>
</organism>
<dbReference type="RefSeq" id="WP_006746120.1">
    <property type="nucleotide sequence ID" value="NZ_CP007029.1"/>
</dbReference>
<dbReference type="SUPFAM" id="SSF55874">
    <property type="entry name" value="ATPase domain of HSP90 chaperone/DNA topoisomerase II/histidine kinase"/>
    <property type="match status" value="1"/>
</dbReference>
<dbReference type="InterPro" id="IPR036097">
    <property type="entry name" value="HisK_dim/P_sf"/>
</dbReference>
<dbReference type="GO" id="GO:0005886">
    <property type="term" value="C:plasma membrane"/>
    <property type="evidence" value="ECO:0007669"/>
    <property type="project" value="TreeGrafter"/>
</dbReference>
<evidence type="ECO:0000256" key="4">
    <source>
        <dbReference type="ARBA" id="ARBA00022553"/>
    </source>
</evidence>
<keyword evidence="6 11" id="KW-0812">Transmembrane</keyword>
<dbReference type="EMBL" id="CP007029">
    <property type="protein sequence ID" value="AHE97307.1"/>
    <property type="molecule type" value="Genomic_DNA"/>
</dbReference>
<proteinExistence type="predicted"/>
<evidence type="ECO:0000256" key="5">
    <source>
        <dbReference type="ARBA" id="ARBA00022679"/>
    </source>
</evidence>
<keyword evidence="10 11" id="KW-0472">Membrane</keyword>
<gene>
    <name evidence="14" type="ORF">THITH_02380</name>
</gene>
<reference evidence="14 15" key="1">
    <citation type="submission" date="2013-12" db="EMBL/GenBank/DDBJ databases">
        <authorList>
            <consortium name="DOE Joint Genome Institute"/>
            <person name="Muyzer G."/>
            <person name="Huntemann M."/>
            <person name="Han J."/>
            <person name="Chen A."/>
            <person name="Kyrpides N."/>
            <person name="Mavromatis K."/>
            <person name="Markowitz V."/>
            <person name="Palaniappan K."/>
            <person name="Ivanova N."/>
            <person name="Schaumberg A."/>
            <person name="Pati A."/>
            <person name="Liolios K."/>
            <person name="Nordberg H.P."/>
            <person name="Cantor M.N."/>
            <person name="Hua S.X."/>
            <person name="Woyke T."/>
        </authorList>
    </citation>
    <scope>NUCLEOTIDE SEQUENCE [LARGE SCALE GENOMIC DNA]</scope>
    <source>
        <strain evidence="14 15">ARh 1</strain>
    </source>
</reference>
<evidence type="ECO:0000259" key="13">
    <source>
        <dbReference type="PROSITE" id="PS50885"/>
    </source>
</evidence>
<dbReference type="Gene3D" id="3.30.565.10">
    <property type="entry name" value="Histidine kinase-like ATPase, C-terminal domain"/>
    <property type="match status" value="1"/>
</dbReference>
<dbReference type="PROSITE" id="PS50109">
    <property type="entry name" value="HIS_KIN"/>
    <property type="match status" value="1"/>
</dbReference>
<dbReference type="SUPFAM" id="SSF47384">
    <property type="entry name" value="Homodimeric domain of signal transducing histidine kinase"/>
    <property type="match status" value="1"/>
</dbReference>
<keyword evidence="9" id="KW-0902">Two-component regulatory system</keyword>
<evidence type="ECO:0000313" key="15">
    <source>
        <dbReference type="Proteomes" id="UP000005289"/>
    </source>
</evidence>
<dbReference type="InterPro" id="IPR005467">
    <property type="entry name" value="His_kinase_dom"/>
</dbReference>
<evidence type="ECO:0000256" key="11">
    <source>
        <dbReference type="SAM" id="Phobius"/>
    </source>
</evidence>
<dbReference type="Gene3D" id="1.10.287.130">
    <property type="match status" value="1"/>
</dbReference>
<evidence type="ECO:0000256" key="6">
    <source>
        <dbReference type="ARBA" id="ARBA00022692"/>
    </source>
</evidence>
<evidence type="ECO:0000259" key="12">
    <source>
        <dbReference type="PROSITE" id="PS50109"/>
    </source>
</evidence>
<dbReference type="PROSITE" id="PS50885">
    <property type="entry name" value="HAMP"/>
    <property type="match status" value="1"/>
</dbReference>
<dbReference type="AlphaFoldDB" id="W0DJ95"/>
<dbReference type="PRINTS" id="PR00344">
    <property type="entry name" value="BCTRLSENSOR"/>
</dbReference>
<dbReference type="STRING" id="713585.THITH_02380"/>
<dbReference type="InterPro" id="IPR036890">
    <property type="entry name" value="HATPase_C_sf"/>
</dbReference>
<keyword evidence="15" id="KW-1185">Reference proteome</keyword>
<evidence type="ECO:0000313" key="14">
    <source>
        <dbReference type="EMBL" id="AHE97307.1"/>
    </source>
</evidence>
<dbReference type="InterPro" id="IPR004358">
    <property type="entry name" value="Sig_transdc_His_kin-like_C"/>
</dbReference>
<feature type="transmembrane region" description="Helical" evidence="11">
    <location>
        <begin position="12"/>
        <end position="31"/>
    </location>
</feature>
<dbReference type="CDD" id="cd00082">
    <property type="entry name" value="HisKA"/>
    <property type="match status" value="1"/>
</dbReference>
<dbReference type="PANTHER" id="PTHR45436">
    <property type="entry name" value="SENSOR HISTIDINE KINASE YKOH"/>
    <property type="match status" value="1"/>
</dbReference>
<sequence>MSPPGLSLTLRITLVTVAMIAVFFLVTATLLERAFRENAEDAVMTRLEAQLLLLMGVVEVSGPHEVRLPELLPEARLSLPAGGLYARILDRDGEMLWRSPSALGVALGDWRERQMFQHEMTVRWELPEQSFPLTFQVLEDREAYIAQIDRYRRTLWGALALLTALLMAAQALALGLWGLRPLRRVRTDLEALRLGENRRLEGSYPREIGMLTDSINALLEFERERLQRQSNALADLAHSLKTPLSALRLAVESGDGEHRDMRIQIERMQEMIEHELNRAQRLGPSPFQAPLVLAPVIERTCTALQRVADHHGVVLDTVLQPECTLRIDTGALFELLGNVLDNALRHARSRVRVTLGCGPEGLELCIDDDGPGIPEAERERVLRRGARSDTRAGGQGLGLHIVATLVRDHGGELSIEHAPGLGGARIRMTFPGA</sequence>
<evidence type="ECO:0000256" key="1">
    <source>
        <dbReference type="ARBA" id="ARBA00000085"/>
    </source>
</evidence>
<dbReference type="EC" id="2.7.13.3" evidence="3"/>
<evidence type="ECO:0000256" key="3">
    <source>
        <dbReference type="ARBA" id="ARBA00012438"/>
    </source>
</evidence>
<feature type="domain" description="HAMP" evidence="13">
    <location>
        <begin position="176"/>
        <end position="227"/>
    </location>
</feature>
<comment type="catalytic activity">
    <reaction evidence="1">
        <text>ATP + protein L-histidine = ADP + protein N-phospho-L-histidine.</text>
        <dbReference type="EC" id="2.7.13.3"/>
    </reaction>
</comment>
<dbReference type="PANTHER" id="PTHR45436:SF4">
    <property type="entry name" value="SENSOR PROTEIN PHOQ"/>
    <property type="match status" value="1"/>
</dbReference>
<evidence type="ECO:0000256" key="10">
    <source>
        <dbReference type="ARBA" id="ARBA00023136"/>
    </source>
</evidence>
<dbReference type="HOGENOM" id="CLU_000445_42_2_6"/>
<feature type="domain" description="Histidine kinase" evidence="12">
    <location>
        <begin position="235"/>
        <end position="433"/>
    </location>
</feature>
<accession>W0DJ95</accession>
<dbReference type="Pfam" id="PF02518">
    <property type="entry name" value="HATPase_c"/>
    <property type="match status" value="1"/>
</dbReference>
<evidence type="ECO:0000256" key="7">
    <source>
        <dbReference type="ARBA" id="ARBA00022777"/>
    </source>
</evidence>
<dbReference type="SMART" id="SM00387">
    <property type="entry name" value="HATPase_c"/>
    <property type="match status" value="1"/>
</dbReference>
<dbReference type="Proteomes" id="UP000005289">
    <property type="component" value="Chromosome"/>
</dbReference>
<evidence type="ECO:0000256" key="2">
    <source>
        <dbReference type="ARBA" id="ARBA00004370"/>
    </source>
</evidence>
<dbReference type="KEGG" id="tti:THITH_02380"/>
<dbReference type="InterPro" id="IPR050428">
    <property type="entry name" value="TCS_sensor_his_kinase"/>
</dbReference>
<dbReference type="GO" id="GO:0000155">
    <property type="term" value="F:phosphorelay sensor kinase activity"/>
    <property type="evidence" value="ECO:0007669"/>
    <property type="project" value="InterPro"/>
</dbReference>
<feature type="transmembrane region" description="Helical" evidence="11">
    <location>
        <begin position="155"/>
        <end position="179"/>
    </location>
</feature>